<evidence type="ECO:0000313" key="14">
    <source>
        <dbReference type="EMBL" id="RKU43985.1"/>
    </source>
</evidence>
<evidence type="ECO:0000256" key="8">
    <source>
        <dbReference type="ARBA" id="ARBA00023136"/>
    </source>
</evidence>
<comment type="subcellular location">
    <subcellularLocation>
        <location evidence="1">Mitochondrion inner membrane</location>
        <topology evidence="1">Peripheral membrane protein</topology>
        <orientation evidence="1">Matrix side</orientation>
    </subcellularLocation>
</comment>
<keyword evidence="8" id="KW-0472">Membrane</keyword>
<keyword evidence="15" id="KW-1185">Reference proteome</keyword>
<keyword evidence="4" id="KW-0999">Mitochondrion inner membrane</keyword>
<dbReference type="InterPro" id="IPR050361">
    <property type="entry name" value="MPP/UQCRC_Complex"/>
</dbReference>
<protein>
    <recommendedName>
        <fullName evidence="10">Cytochrome b-c1 complex subunit 2, mitochondrial</fullName>
    </recommendedName>
    <alternativeName>
        <fullName evidence="11">Core protein II</fullName>
    </alternativeName>
</protein>
<dbReference type="FunFam" id="3.30.830.10:FF:000021">
    <property type="entry name" value="Cytochrome b-c1 complex subunit 2"/>
    <property type="match status" value="1"/>
</dbReference>
<name>A0A420Y7Z1_9PEZI</name>
<sequence length="455" mass="47565">MISRPTVARGCKLALRAQSLAQATQRRSVASIGTPGSFEATEIAGLKVASKDAGGPTTRLAIVAKAGTRYQPLPGLTVGLEGFAFKNTQKRSALRIVRESELLGAQLSARHTREALVIQADFLRSDLPYFLELLAEVSSQTKYLTYEFHEQVEKVLHLKQARISSLDLALDSVHSVAFHTGLGEPLFPPSTTPLGPYLNEHTVADFAETVFNKSNIALVADGASQANLNKWTDTFFKSVPASSSSKLQLNTAASKYFGGEQRTARPGSSAYAIAFPGASLGDNKPEVSVLAALLGGETNIKWSTGFTLLSKAASNSFGVQAYAHNHAYSDAGLLTIAISGPASGVKTTAEEAVKALKAVAEGSASKEDLTKAIAKAKFDLLSASETTGTGIVATGAQLIRGGAPLDVAAAVKNLESVSADKLKAAAKTLLEGKASVAAVGDLHVLPYAEDLGLKV</sequence>
<dbReference type="OrthoDB" id="6369905at2759"/>
<comment type="similarity">
    <text evidence="9">Belongs to the peptidase M16 family. UQCRC2/QCR2 subfamily.</text>
</comment>
<dbReference type="EMBL" id="QVQW01000036">
    <property type="protein sequence ID" value="RKU43985.1"/>
    <property type="molecule type" value="Genomic_DNA"/>
</dbReference>
<evidence type="ECO:0000256" key="10">
    <source>
        <dbReference type="ARBA" id="ARBA00040751"/>
    </source>
</evidence>
<keyword evidence="5" id="KW-0809">Transit peptide</keyword>
<evidence type="ECO:0000256" key="11">
    <source>
        <dbReference type="ARBA" id="ARBA00041372"/>
    </source>
</evidence>
<dbReference type="PANTHER" id="PTHR11851:SF209">
    <property type="entry name" value="CYTOCHROME B-C1 COMPLEX SUBUNIT 2, MITOCHONDRIAL"/>
    <property type="match status" value="1"/>
</dbReference>
<dbReference type="InterPro" id="IPR011765">
    <property type="entry name" value="Pept_M16_N"/>
</dbReference>
<dbReference type="Proteomes" id="UP000275385">
    <property type="component" value="Unassembled WGS sequence"/>
</dbReference>
<dbReference type="Gene3D" id="3.30.830.10">
    <property type="entry name" value="Metalloenzyme, LuxS/M16 peptidase-like"/>
    <property type="match status" value="2"/>
</dbReference>
<keyword evidence="7" id="KW-0496">Mitochondrion</keyword>
<dbReference type="PANTHER" id="PTHR11851">
    <property type="entry name" value="METALLOPROTEASE"/>
    <property type="match status" value="1"/>
</dbReference>
<dbReference type="GO" id="GO:0046872">
    <property type="term" value="F:metal ion binding"/>
    <property type="evidence" value="ECO:0007669"/>
    <property type="project" value="InterPro"/>
</dbReference>
<evidence type="ECO:0000256" key="6">
    <source>
        <dbReference type="ARBA" id="ARBA00022982"/>
    </source>
</evidence>
<dbReference type="InterPro" id="IPR011249">
    <property type="entry name" value="Metalloenz_LuxS/M16"/>
</dbReference>
<dbReference type="SUPFAM" id="SSF63411">
    <property type="entry name" value="LuxS/MPP-like metallohydrolase"/>
    <property type="match status" value="2"/>
</dbReference>
<evidence type="ECO:0000256" key="3">
    <source>
        <dbReference type="ARBA" id="ARBA00022660"/>
    </source>
</evidence>
<dbReference type="GO" id="GO:0005743">
    <property type="term" value="C:mitochondrial inner membrane"/>
    <property type="evidence" value="ECO:0007669"/>
    <property type="project" value="UniProtKB-SubCell"/>
</dbReference>
<proteinExistence type="inferred from homology"/>
<dbReference type="InterPro" id="IPR007863">
    <property type="entry name" value="Peptidase_M16_C"/>
</dbReference>
<evidence type="ECO:0000313" key="15">
    <source>
        <dbReference type="Proteomes" id="UP000275385"/>
    </source>
</evidence>
<evidence type="ECO:0000259" key="13">
    <source>
        <dbReference type="Pfam" id="PF05193"/>
    </source>
</evidence>
<evidence type="ECO:0000256" key="9">
    <source>
        <dbReference type="ARBA" id="ARBA00038146"/>
    </source>
</evidence>
<keyword evidence="6" id="KW-0249">Electron transport</keyword>
<feature type="domain" description="Peptidase M16 N-terminal" evidence="12">
    <location>
        <begin position="48"/>
        <end position="189"/>
    </location>
</feature>
<evidence type="ECO:0000259" key="12">
    <source>
        <dbReference type="Pfam" id="PF00675"/>
    </source>
</evidence>
<accession>A0A420Y7Z1</accession>
<evidence type="ECO:0000256" key="7">
    <source>
        <dbReference type="ARBA" id="ARBA00023128"/>
    </source>
</evidence>
<keyword evidence="3" id="KW-0679">Respiratory chain</keyword>
<dbReference type="FunFam" id="3.30.830.10:FF:000039">
    <property type="entry name" value="Ubiquinol-cytochrome c reductase core subunit 2"/>
    <property type="match status" value="1"/>
</dbReference>
<evidence type="ECO:0000256" key="4">
    <source>
        <dbReference type="ARBA" id="ARBA00022792"/>
    </source>
</evidence>
<organism evidence="14 15">
    <name type="scientific">Coniochaeta pulveracea</name>
    <dbReference type="NCBI Taxonomy" id="177199"/>
    <lineage>
        <taxon>Eukaryota</taxon>
        <taxon>Fungi</taxon>
        <taxon>Dikarya</taxon>
        <taxon>Ascomycota</taxon>
        <taxon>Pezizomycotina</taxon>
        <taxon>Sordariomycetes</taxon>
        <taxon>Sordariomycetidae</taxon>
        <taxon>Coniochaetales</taxon>
        <taxon>Coniochaetaceae</taxon>
        <taxon>Coniochaeta</taxon>
    </lineage>
</organism>
<feature type="domain" description="Peptidase M16 C-terminal" evidence="13">
    <location>
        <begin position="203"/>
        <end position="374"/>
    </location>
</feature>
<gene>
    <name evidence="14" type="primary">QCR2_1</name>
    <name evidence="14" type="ORF">DL546_005937</name>
</gene>
<evidence type="ECO:0000256" key="1">
    <source>
        <dbReference type="ARBA" id="ARBA00004443"/>
    </source>
</evidence>
<dbReference type="Pfam" id="PF05193">
    <property type="entry name" value="Peptidase_M16_C"/>
    <property type="match status" value="1"/>
</dbReference>
<dbReference type="Pfam" id="PF00675">
    <property type="entry name" value="Peptidase_M16"/>
    <property type="match status" value="1"/>
</dbReference>
<keyword evidence="2" id="KW-0813">Transport</keyword>
<dbReference type="AlphaFoldDB" id="A0A420Y7Z1"/>
<evidence type="ECO:0000256" key="2">
    <source>
        <dbReference type="ARBA" id="ARBA00022448"/>
    </source>
</evidence>
<dbReference type="STRING" id="177199.A0A420Y7Z1"/>
<reference evidence="14 15" key="1">
    <citation type="submission" date="2018-08" db="EMBL/GenBank/DDBJ databases">
        <title>Draft genome of the lignicolous fungus Coniochaeta pulveracea.</title>
        <authorList>
            <person name="Borstlap C.J."/>
            <person name="De Witt R.N."/>
            <person name="Botha A."/>
            <person name="Volschenk H."/>
        </authorList>
    </citation>
    <scope>NUCLEOTIDE SEQUENCE [LARGE SCALE GENOMIC DNA]</scope>
    <source>
        <strain evidence="14 15">CAB683</strain>
    </source>
</reference>
<comment type="caution">
    <text evidence="14">The sequence shown here is derived from an EMBL/GenBank/DDBJ whole genome shotgun (WGS) entry which is preliminary data.</text>
</comment>
<evidence type="ECO:0000256" key="5">
    <source>
        <dbReference type="ARBA" id="ARBA00022946"/>
    </source>
</evidence>